<dbReference type="EMBL" id="MN740675">
    <property type="protein sequence ID" value="QHS80113.1"/>
    <property type="molecule type" value="Genomic_DNA"/>
</dbReference>
<reference evidence="1" key="1">
    <citation type="journal article" date="2020" name="Nature">
        <title>Giant virus diversity and host interactions through global metagenomics.</title>
        <authorList>
            <person name="Schulz F."/>
            <person name="Roux S."/>
            <person name="Paez-Espino D."/>
            <person name="Jungbluth S."/>
            <person name="Walsh D.A."/>
            <person name="Denef V.J."/>
            <person name="McMahon K.D."/>
            <person name="Konstantinidis K.T."/>
            <person name="Eloe-Fadrosh E.A."/>
            <person name="Kyrpides N.C."/>
            <person name="Woyke T."/>
        </authorList>
    </citation>
    <scope>NUCLEOTIDE SEQUENCE</scope>
    <source>
        <strain evidence="1">GVMAG-S-1039698-54</strain>
    </source>
</reference>
<name>A0A6C0AKW3_9ZZZZ</name>
<accession>A0A6C0AKW3</accession>
<organism evidence="1">
    <name type="scientific">viral metagenome</name>
    <dbReference type="NCBI Taxonomy" id="1070528"/>
    <lineage>
        <taxon>unclassified sequences</taxon>
        <taxon>metagenomes</taxon>
        <taxon>organismal metagenomes</taxon>
    </lineage>
</organism>
<proteinExistence type="predicted"/>
<sequence length="80" mass="9768">MNNLQELHASLRENMKINNKNDFQYWLNSYYDENIKVYEKCDEICKNLILMCKQNGYEINNENQFKNEMASYLYYNNAMC</sequence>
<dbReference type="AlphaFoldDB" id="A0A6C0AKW3"/>
<protein>
    <submittedName>
        <fullName evidence="1">Uncharacterized protein</fullName>
    </submittedName>
</protein>
<evidence type="ECO:0000313" key="1">
    <source>
        <dbReference type="EMBL" id="QHS80113.1"/>
    </source>
</evidence>